<dbReference type="EMBL" id="SDIL01000012">
    <property type="protein sequence ID" value="RXK41073.1"/>
    <property type="molecule type" value="Genomic_DNA"/>
</dbReference>
<accession>A0A4Q1BSQ7</accession>
<keyword evidence="1" id="KW-0472">Membrane</keyword>
<proteinExistence type="predicted"/>
<keyword evidence="1" id="KW-1133">Transmembrane helix</keyword>
<name>A0A4Q1BSQ7_TREME</name>
<evidence type="ECO:0000313" key="2">
    <source>
        <dbReference type="EMBL" id="RXK41073.1"/>
    </source>
</evidence>
<sequence>MSLLSSVAGFAAFGFGARCFQLGLQKRYMFEAPMGHLYATAAFGLVGWGAFELEKRQRELLAERKADLKVIRDREMLEYQSRKATAGVS</sequence>
<organism evidence="2 3">
    <name type="scientific">Tremella mesenterica</name>
    <name type="common">Jelly fungus</name>
    <dbReference type="NCBI Taxonomy" id="5217"/>
    <lineage>
        <taxon>Eukaryota</taxon>
        <taxon>Fungi</taxon>
        <taxon>Dikarya</taxon>
        <taxon>Basidiomycota</taxon>
        <taxon>Agaricomycotina</taxon>
        <taxon>Tremellomycetes</taxon>
        <taxon>Tremellales</taxon>
        <taxon>Tremellaceae</taxon>
        <taxon>Tremella</taxon>
    </lineage>
</organism>
<reference evidence="2 3" key="1">
    <citation type="submission" date="2016-06" db="EMBL/GenBank/DDBJ databases">
        <title>Evolution of pathogenesis and genome organization in the Tremellales.</title>
        <authorList>
            <person name="Cuomo C."/>
            <person name="Litvintseva A."/>
            <person name="Heitman J."/>
            <person name="Chen Y."/>
            <person name="Sun S."/>
            <person name="Springer D."/>
            <person name="Dromer F."/>
            <person name="Young S."/>
            <person name="Zeng Q."/>
            <person name="Chapman S."/>
            <person name="Gujja S."/>
            <person name="Saif S."/>
            <person name="Birren B."/>
        </authorList>
    </citation>
    <scope>NUCLEOTIDE SEQUENCE [LARGE SCALE GENOMIC DNA]</scope>
    <source>
        <strain evidence="2 3">ATCC 28783</strain>
    </source>
</reference>
<dbReference type="PANTHER" id="PTHR39218">
    <property type="entry name" value="OXIDOREDUCTASE 14 KDA SUBUNIT, PUTATIVE (AFU_ORTHOLOGUE AFUA_1G12110)-RELATED"/>
    <property type="match status" value="1"/>
</dbReference>
<dbReference type="AlphaFoldDB" id="A0A4Q1BSQ7"/>
<comment type="caution">
    <text evidence="2">The sequence shown here is derived from an EMBL/GenBank/DDBJ whole genome shotgun (WGS) entry which is preliminary data.</text>
</comment>
<protein>
    <submittedName>
        <fullName evidence="2">Uncharacterized protein</fullName>
    </submittedName>
</protein>
<gene>
    <name evidence="2" type="ORF">M231_01704</name>
</gene>
<keyword evidence="1" id="KW-0812">Transmembrane</keyword>
<dbReference type="PANTHER" id="PTHR39218:SF1">
    <property type="entry name" value="OXIDOREDUCTASE 14 KDA SUBUNIT, PUTATIVE (AFU_ORTHOLOGUE AFUA_1G12110)-RELATED"/>
    <property type="match status" value="1"/>
</dbReference>
<keyword evidence="3" id="KW-1185">Reference proteome</keyword>
<dbReference type="InParanoid" id="A0A4Q1BSQ7"/>
<evidence type="ECO:0000256" key="1">
    <source>
        <dbReference type="SAM" id="Phobius"/>
    </source>
</evidence>
<dbReference type="OrthoDB" id="2141050at2759"/>
<evidence type="ECO:0000313" key="3">
    <source>
        <dbReference type="Proteomes" id="UP000289152"/>
    </source>
</evidence>
<dbReference type="Proteomes" id="UP000289152">
    <property type="component" value="Unassembled WGS sequence"/>
</dbReference>
<dbReference type="STRING" id="5217.A0A4Q1BSQ7"/>
<feature type="transmembrane region" description="Helical" evidence="1">
    <location>
        <begin position="35"/>
        <end position="51"/>
    </location>
</feature>